<keyword evidence="1 7" id="KW-0963">Cytoplasm</keyword>
<dbReference type="AlphaFoldDB" id="A0A653AFZ8"/>
<dbReference type="GO" id="GO:0042823">
    <property type="term" value="P:pyridoxal phosphate biosynthetic process"/>
    <property type="evidence" value="ECO:0007669"/>
    <property type="project" value="UniProtKB-UniRule"/>
</dbReference>
<dbReference type="GO" id="GO:0051287">
    <property type="term" value="F:NAD binding"/>
    <property type="evidence" value="ECO:0007669"/>
    <property type="project" value="InterPro"/>
</dbReference>
<dbReference type="EMBL" id="UPXX01000031">
    <property type="protein sequence ID" value="VBB46614.1"/>
    <property type="molecule type" value="Genomic_DNA"/>
</dbReference>
<dbReference type="GO" id="GO:0046872">
    <property type="term" value="F:metal ion binding"/>
    <property type="evidence" value="ECO:0007669"/>
    <property type="project" value="UniProtKB-UniRule"/>
</dbReference>
<dbReference type="NCBIfam" id="TIGR00557">
    <property type="entry name" value="pdxA"/>
    <property type="match status" value="1"/>
</dbReference>
<dbReference type="PANTHER" id="PTHR30004:SF6">
    <property type="entry name" value="D-THREONATE 4-PHOSPHATE DEHYDROGENASE"/>
    <property type="match status" value="1"/>
</dbReference>
<dbReference type="InterPro" id="IPR005255">
    <property type="entry name" value="PdxA_fam"/>
</dbReference>
<evidence type="ECO:0000256" key="1">
    <source>
        <dbReference type="ARBA" id="ARBA00022490"/>
    </source>
</evidence>
<feature type="binding site" evidence="7">
    <location>
        <position position="296"/>
    </location>
    <ligand>
        <name>substrate</name>
    </ligand>
</feature>
<feature type="binding site" evidence="7">
    <location>
        <position position="140"/>
    </location>
    <ligand>
        <name>substrate</name>
    </ligand>
</feature>
<comment type="similarity">
    <text evidence="7">Belongs to the PdxA family.</text>
</comment>
<dbReference type="HAMAP" id="MF_00536">
    <property type="entry name" value="PdxA"/>
    <property type="match status" value="1"/>
</dbReference>
<evidence type="ECO:0000256" key="3">
    <source>
        <dbReference type="ARBA" id="ARBA00022857"/>
    </source>
</evidence>
<dbReference type="PANTHER" id="PTHR30004">
    <property type="entry name" value="4-HYDROXYTHREONINE-4-PHOSPHATE DEHYDROGENASE"/>
    <property type="match status" value="1"/>
</dbReference>
<feature type="binding site" evidence="7">
    <location>
        <position position="170"/>
    </location>
    <ligand>
        <name>a divalent metal cation</name>
        <dbReference type="ChEBI" id="CHEBI:60240"/>
        <note>ligand shared between dimeric partners</note>
    </ligand>
</feature>
<feature type="binding site" evidence="7">
    <location>
        <position position="215"/>
    </location>
    <ligand>
        <name>a divalent metal cation</name>
        <dbReference type="ChEBI" id="CHEBI:60240"/>
        <note>ligand shared between dimeric partners</note>
    </ligand>
</feature>
<sequence length="345" mass="36239">MAKTPFSPLIGITMGDPAGVGPEVIAKALADPDVYRGCRPFVLGDAGVMREALPPGMAVRTIEAPADAGALAGRVDLLPLSHLPPSSRVPGRPTVEGGRAMVGYILEAVELARKGRIDAMVTAPINKALMHAAGFPYQGHTQLIAERTGARDYVMMLAGERLRVTLVTIHCALKEVPGLLDASAIHRTISVTHRALRRDFGIERPRIAVAALNPHAGEEGLFGDEEARVIAPAVQAARAEGMEVAGPLPADTLFFHAAAGRYDVVVCMYHDQGLIPLKLLHFADGVNVTLGLPIVRTSVDHGTAYDIAGKGHADPSSLMAALRMAASMARHRAAAGEAAAIGRDP</sequence>
<feature type="binding site" evidence="7">
    <location>
        <position position="141"/>
    </location>
    <ligand>
        <name>substrate</name>
    </ligand>
</feature>
<keyword evidence="2 7" id="KW-0479">Metal-binding</keyword>
<comment type="subunit">
    <text evidence="7">Homodimer.</text>
</comment>
<comment type="subcellular location">
    <subcellularLocation>
        <location evidence="7">Cytoplasm</location>
    </subcellularLocation>
</comment>
<proteinExistence type="inferred from homology"/>
<evidence type="ECO:0000256" key="4">
    <source>
        <dbReference type="ARBA" id="ARBA00023002"/>
    </source>
</evidence>
<dbReference type="GO" id="GO:0005737">
    <property type="term" value="C:cytoplasm"/>
    <property type="evidence" value="ECO:0007669"/>
    <property type="project" value="UniProtKB-SubCell"/>
</dbReference>
<dbReference type="InterPro" id="IPR037510">
    <property type="entry name" value="PdxA"/>
</dbReference>
<protein>
    <recommendedName>
        <fullName evidence="7">4-hydroxythreonine-4-phosphate dehydrogenase</fullName>
        <ecNumber evidence="7">1.1.1.262</ecNumber>
    </recommendedName>
    <alternativeName>
        <fullName evidence="7">4-(phosphohydroxy)-L-threonine dehydrogenase</fullName>
    </alternativeName>
</protein>
<feature type="binding site" evidence="7">
    <location>
        <position position="278"/>
    </location>
    <ligand>
        <name>substrate</name>
    </ligand>
</feature>
<comment type="function">
    <text evidence="7">Catalyzes the NAD(P)-dependent oxidation of 4-(phosphooxy)-L-threonine (HTP) into 2-amino-3-oxo-4-(phosphooxy)butyric acid which spontaneously decarboxylates to form 3-amino-2-oxopropyl phosphate (AHAP).</text>
</comment>
<comment type="miscellaneous">
    <text evidence="7">The active site is located at the dimer interface.</text>
</comment>
<evidence type="ECO:0000256" key="6">
    <source>
        <dbReference type="ARBA" id="ARBA00023096"/>
    </source>
</evidence>
<organism evidence="8">
    <name type="scientific">Uncultured Desulfatiglans sp</name>
    <dbReference type="NCBI Taxonomy" id="1748965"/>
    <lineage>
        <taxon>Bacteria</taxon>
        <taxon>Pseudomonadati</taxon>
        <taxon>Thermodesulfobacteriota</taxon>
        <taxon>Desulfobacteria</taxon>
        <taxon>Desulfatiglandales</taxon>
        <taxon>Desulfatiglandaceae</taxon>
        <taxon>Desulfatiglans</taxon>
        <taxon>environmental samples</taxon>
    </lineage>
</organism>
<evidence type="ECO:0000256" key="7">
    <source>
        <dbReference type="HAMAP-Rule" id="MF_00536"/>
    </source>
</evidence>
<evidence type="ECO:0000313" key="8">
    <source>
        <dbReference type="EMBL" id="VBB46614.1"/>
    </source>
</evidence>
<keyword evidence="6 7" id="KW-0664">Pyridoxine biosynthesis</keyword>
<dbReference type="Gene3D" id="3.40.718.10">
    <property type="entry name" value="Isopropylmalate Dehydrogenase"/>
    <property type="match status" value="1"/>
</dbReference>
<dbReference type="Pfam" id="PF04166">
    <property type="entry name" value="PdxA"/>
    <property type="match status" value="1"/>
</dbReference>
<gene>
    <name evidence="7 8" type="primary">pdxA</name>
    <name evidence="8" type="ORF">TRIP_B40408</name>
</gene>
<feature type="binding site" evidence="7">
    <location>
        <position position="270"/>
    </location>
    <ligand>
        <name>a divalent metal cation</name>
        <dbReference type="ChEBI" id="CHEBI:60240"/>
        <note>ligand shared between dimeric partners</note>
    </ligand>
</feature>
<evidence type="ECO:0000256" key="5">
    <source>
        <dbReference type="ARBA" id="ARBA00023027"/>
    </source>
</evidence>
<dbReference type="EC" id="1.1.1.262" evidence="7"/>
<comment type="cofactor">
    <cofactor evidence="7">
        <name>a divalent metal cation</name>
        <dbReference type="ChEBI" id="CHEBI:60240"/>
    </cofactor>
    <text evidence="7">Binds 1 divalent metal cation per subunit.</text>
</comment>
<name>A0A653AFZ8_UNCDX</name>
<dbReference type="UniPathway" id="UPA00244">
    <property type="reaction ID" value="UER00312"/>
</dbReference>
<comment type="catalytic activity">
    <reaction evidence="7">
        <text>4-(phosphooxy)-L-threonine + NAD(+) = 3-amino-2-oxopropyl phosphate + CO2 + NADH</text>
        <dbReference type="Rhea" id="RHEA:32275"/>
        <dbReference type="ChEBI" id="CHEBI:16526"/>
        <dbReference type="ChEBI" id="CHEBI:57279"/>
        <dbReference type="ChEBI" id="CHEBI:57540"/>
        <dbReference type="ChEBI" id="CHEBI:57945"/>
        <dbReference type="ChEBI" id="CHEBI:58452"/>
        <dbReference type="EC" id="1.1.1.262"/>
    </reaction>
</comment>
<accession>A0A653AFZ8</accession>
<comment type="pathway">
    <text evidence="7">Cofactor biosynthesis; pyridoxine 5'-phosphate biosynthesis; pyridoxine 5'-phosphate from D-erythrose 4-phosphate: step 4/5.</text>
</comment>
<reference evidence="8" key="1">
    <citation type="submission" date="2018-07" db="EMBL/GenBank/DDBJ databases">
        <authorList>
            <consortium name="Genoscope - CEA"/>
            <person name="William W."/>
        </authorList>
    </citation>
    <scope>NUCLEOTIDE SEQUENCE</scope>
    <source>
        <strain evidence="8">IK1</strain>
    </source>
</reference>
<dbReference type="GO" id="GO:0008615">
    <property type="term" value="P:pyridoxine biosynthetic process"/>
    <property type="evidence" value="ECO:0007669"/>
    <property type="project" value="UniProtKB-UniRule"/>
</dbReference>
<feature type="binding site" evidence="7">
    <location>
        <position position="287"/>
    </location>
    <ligand>
        <name>substrate</name>
    </ligand>
</feature>
<keyword evidence="5 7" id="KW-0520">NAD</keyword>
<keyword evidence="3 7" id="KW-0521">NADP</keyword>
<dbReference type="SUPFAM" id="SSF53659">
    <property type="entry name" value="Isocitrate/Isopropylmalate dehydrogenase-like"/>
    <property type="match status" value="1"/>
</dbReference>
<dbReference type="GO" id="GO:0050570">
    <property type="term" value="F:4-hydroxythreonine-4-phosphate dehydrogenase activity"/>
    <property type="evidence" value="ECO:0007669"/>
    <property type="project" value="UniProtKB-UniRule"/>
</dbReference>
<keyword evidence="4 7" id="KW-0560">Oxidoreductase</keyword>
<evidence type="ECO:0000256" key="2">
    <source>
        <dbReference type="ARBA" id="ARBA00022723"/>
    </source>
</evidence>